<dbReference type="GO" id="GO:0000978">
    <property type="term" value="F:RNA polymerase II cis-regulatory region sequence-specific DNA binding"/>
    <property type="evidence" value="ECO:0007669"/>
    <property type="project" value="InterPro"/>
</dbReference>
<evidence type="ECO:0000256" key="8">
    <source>
        <dbReference type="SAM" id="MobiDB-lite"/>
    </source>
</evidence>
<accession>A0AA35L283</accession>
<feature type="compositionally biased region" description="Basic and acidic residues" evidence="8">
    <location>
        <begin position="256"/>
        <end position="266"/>
    </location>
</feature>
<dbReference type="InterPro" id="IPR047167">
    <property type="entry name" value="NFE2-like"/>
</dbReference>
<dbReference type="Pfam" id="PF03131">
    <property type="entry name" value="bZIP_Maf"/>
    <property type="match status" value="1"/>
</dbReference>
<evidence type="ECO:0000256" key="4">
    <source>
        <dbReference type="ARBA" id="ARBA00023159"/>
    </source>
</evidence>
<evidence type="ECO:0000256" key="2">
    <source>
        <dbReference type="ARBA" id="ARBA00023015"/>
    </source>
</evidence>
<dbReference type="GO" id="GO:0005634">
    <property type="term" value="C:nucleus"/>
    <property type="evidence" value="ECO:0007669"/>
    <property type="project" value="TreeGrafter"/>
</dbReference>
<dbReference type="Gene3D" id="1.10.880.10">
    <property type="entry name" value="Transcription factor, Skn-1-like, DNA-binding domain"/>
    <property type="match status" value="1"/>
</dbReference>
<dbReference type="CDD" id="cd14720">
    <property type="entry name" value="bZIP_NFE2-like"/>
    <property type="match status" value="1"/>
</dbReference>
<evidence type="ECO:0000256" key="5">
    <source>
        <dbReference type="ARBA" id="ARBA00023163"/>
    </source>
</evidence>
<feature type="compositionally biased region" description="Low complexity" evidence="8">
    <location>
        <begin position="204"/>
        <end position="216"/>
    </location>
</feature>
<feature type="region of interest" description="Disordered" evidence="8">
    <location>
        <begin position="147"/>
        <end position="230"/>
    </location>
</feature>
<feature type="region of interest" description="Disordered" evidence="8">
    <location>
        <begin position="242"/>
        <end position="274"/>
    </location>
</feature>
<reference evidence="10" key="1">
    <citation type="submission" date="2022-12" db="EMBL/GenBank/DDBJ databases">
        <authorList>
            <person name="Alioto T."/>
            <person name="Alioto T."/>
            <person name="Gomez Garrido J."/>
        </authorList>
    </citation>
    <scope>NUCLEOTIDE SEQUENCE</scope>
</reference>
<dbReference type="EMBL" id="OX395137">
    <property type="protein sequence ID" value="CAI5788537.1"/>
    <property type="molecule type" value="Genomic_DNA"/>
</dbReference>
<dbReference type="InterPro" id="IPR004826">
    <property type="entry name" value="bZIP_Maf"/>
</dbReference>
<evidence type="ECO:0000256" key="1">
    <source>
        <dbReference type="ARBA" id="ARBA00008157"/>
    </source>
</evidence>
<dbReference type="Proteomes" id="UP001178461">
    <property type="component" value="Chromosome 12"/>
</dbReference>
<evidence type="ECO:0000256" key="7">
    <source>
        <dbReference type="SAM" id="Coils"/>
    </source>
</evidence>
<gene>
    <name evidence="10" type="ORF">PODLI_1B029712</name>
</gene>
<dbReference type="PROSITE" id="PS00036">
    <property type="entry name" value="BZIP_BASIC"/>
    <property type="match status" value="1"/>
</dbReference>
<dbReference type="InterPro" id="IPR046347">
    <property type="entry name" value="bZIP_sf"/>
</dbReference>
<evidence type="ECO:0000256" key="6">
    <source>
        <dbReference type="ARBA" id="ARBA00023242"/>
    </source>
</evidence>
<evidence type="ECO:0000259" key="9">
    <source>
        <dbReference type="PROSITE" id="PS50217"/>
    </source>
</evidence>
<feature type="compositionally biased region" description="Basic and acidic residues" evidence="8">
    <location>
        <begin position="58"/>
        <end position="72"/>
    </location>
</feature>
<dbReference type="SMART" id="SM00338">
    <property type="entry name" value="BRLZ"/>
    <property type="match status" value="1"/>
</dbReference>
<proteinExistence type="inferred from homology"/>
<evidence type="ECO:0000256" key="3">
    <source>
        <dbReference type="ARBA" id="ARBA00023125"/>
    </source>
</evidence>
<dbReference type="PROSITE" id="PS50217">
    <property type="entry name" value="BZIP"/>
    <property type="match status" value="1"/>
</dbReference>
<feature type="domain" description="BZIP" evidence="9">
    <location>
        <begin position="538"/>
        <end position="601"/>
    </location>
</feature>
<dbReference type="AlphaFoldDB" id="A0AA35L283"/>
<keyword evidence="11" id="KW-1185">Reference proteome</keyword>
<dbReference type="SUPFAM" id="SSF47454">
    <property type="entry name" value="A DNA-binding domain in eukaryotic transcription factors"/>
    <property type="match status" value="1"/>
</dbReference>
<feature type="coiled-coil region" evidence="7">
    <location>
        <begin position="563"/>
        <end position="597"/>
    </location>
</feature>
<dbReference type="InterPro" id="IPR008917">
    <property type="entry name" value="TF_DNA-bd_sf"/>
</dbReference>
<dbReference type="PANTHER" id="PTHR24411">
    <property type="entry name" value="NUCLEAR FACTOR ERYTHROID 2-RELATED FACTOR"/>
    <property type="match status" value="1"/>
</dbReference>
<feature type="compositionally biased region" description="Acidic residues" evidence="8">
    <location>
        <begin position="242"/>
        <end position="255"/>
    </location>
</feature>
<organism evidence="10 11">
    <name type="scientific">Podarcis lilfordi</name>
    <name type="common">Lilford's wall lizard</name>
    <dbReference type="NCBI Taxonomy" id="74358"/>
    <lineage>
        <taxon>Eukaryota</taxon>
        <taxon>Metazoa</taxon>
        <taxon>Chordata</taxon>
        <taxon>Craniata</taxon>
        <taxon>Vertebrata</taxon>
        <taxon>Euteleostomi</taxon>
        <taxon>Lepidosauria</taxon>
        <taxon>Squamata</taxon>
        <taxon>Bifurcata</taxon>
        <taxon>Unidentata</taxon>
        <taxon>Episquamata</taxon>
        <taxon>Laterata</taxon>
        <taxon>Lacertibaenia</taxon>
        <taxon>Lacertidae</taxon>
        <taxon>Podarcis</taxon>
    </lineage>
</organism>
<dbReference type="PANTHER" id="PTHR24411:SF8">
    <property type="entry name" value="NUCLEAR FACTOR ERYTHROID 2-RELATED FACTOR 3"/>
    <property type="match status" value="1"/>
</dbReference>
<keyword evidence="5" id="KW-0804">Transcription</keyword>
<name>A0AA35L283_9SAUR</name>
<keyword evidence="7" id="KW-0175">Coiled coil</keyword>
<dbReference type="SUPFAM" id="SSF57959">
    <property type="entry name" value="Leucine zipper domain"/>
    <property type="match status" value="1"/>
</dbReference>
<evidence type="ECO:0000313" key="10">
    <source>
        <dbReference type="EMBL" id="CAI5788537.1"/>
    </source>
</evidence>
<dbReference type="GO" id="GO:0000981">
    <property type="term" value="F:DNA-binding transcription factor activity, RNA polymerase II-specific"/>
    <property type="evidence" value="ECO:0007669"/>
    <property type="project" value="TreeGrafter"/>
</dbReference>
<evidence type="ECO:0000313" key="11">
    <source>
        <dbReference type="Proteomes" id="UP001178461"/>
    </source>
</evidence>
<comment type="similarity">
    <text evidence="1">Belongs to the bZIP family. CNC subfamily.</text>
</comment>
<keyword evidence="3" id="KW-0238">DNA-binding</keyword>
<sequence>MSPAAASTCFMTLSSSGLNTRAQFLLLFSRPASAFIGGLQAGLAQPAGDPARRFPGCARREEPRGGGAEARESGSLQSRFPRSAGGRGGLRAPGRRCPARPGVRPLPGLQNNKRGGGRPRATPGRALGTPPRRFPATRVAAWIAREGEREAPQQQVAPPPPPPRADLTGGGKRSGQETELGGSSPCPGRPPWLPRRGDSEGLEAVAAAPAASSGGVRNKRPSPEEDVDLKVSQECLEHCYVIEDEDSESQEEEEGKSDQVDWKEKLSPVSSSSGHWLGNTMPVINSRGMNLSNFHNTVNLTQAISRDVSLHDATMMKLDHNTIVNAEKRNLEILETLSLTDSHTSLMNGVNMLGGFASDNCTNLTNQDLFLSLDGHGFEASCFFEERDSDSGLSLDLNHSNSSLVFTCDSDAESATYDDLVVGGCCAEYSKCYHTDYQSNYDLSAELFVDVLHDHTYSQIPQQLAPCVPEEYYFMWPEKSNKARSRNGDNAGKNQSRDEYRAEALRIPFSVNDIVTLPVDSFNSMLSKYYLTDNQLSLIRDIRRRGKNKVAAQNCRKRKLDAIMNLEDQVCHLQAQKEKLKKEKAQCNRSISNIKQKLNDLYWDILSRLRDDQGRPVNPSQYSLQCCKNSSVLVAPGKAIKLELKQNNPTKKMAR</sequence>
<protein>
    <submittedName>
        <fullName evidence="10">Nuclear factor erythroid 2-related factor 3</fullName>
    </submittedName>
</protein>
<keyword evidence="2" id="KW-0805">Transcription regulation</keyword>
<feature type="region of interest" description="Disordered" evidence="8">
    <location>
        <begin position="43"/>
        <end position="135"/>
    </location>
</feature>
<dbReference type="InterPro" id="IPR004827">
    <property type="entry name" value="bZIP"/>
</dbReference>
<keyword evidence="6" id="KW-0539">Nucleus</keyword>
<keyword evidence="4" id="KW-0010">Activator</keyword>